<organism evidence="2 3">
    <name type="scientific">Klebsiella pneumoniae</name>
    <dbReference type="NCBI Taxonomy" id="573"/>
    <lineage>
        <taxon>Bacteria</taxon>
        <taxon>Pseudomonadati</taxon>
        <taxon>Pseudomonadota</taxon>
        <taxon>Gammaproteobacteria</taxon>
        <taxon>Enterobacterales</taxon>
        <taxon>Enterobacteriaceae</taxon>
        <taxon>Klebsiella/Raoultella group</taxon>
        <taxon>Klebsiella</taxon>
        <taxon>Klebsiella pneumoniae complex</taxon>
    </lineage>
</organism>
<protein>
    <submittedName>
        <fullName evidence="2">Uncharacterized protein</fullName>
    </submittedName>
</protein>
<dbReference type="Proteomes" id="UP000664002">
    <property type="component" value="Unassembled WGS sequence"/>
</dbReference>
<gene>
    <name evidence="2" type="ORF">J4730_08350</name>
</gene>
<comment type="caution">
    <text evidence="2">The sequence shown here is derived from an EMBL/GenBank/DDBJ whole genome shotgun (WGS) entry which is preliminary data.</text>
</comment>
<name>A0A939SQC8_KLEPN</name>
<sequence length="104" mass="11544">MLHRHSRRCGTDPQHHHSGHIGQPAKPQRHIPNQTQPAVFWRACLRARRMHCESARPAGGFWRGMPTPSLPPKRALAPRLACALNRPLIVRFVQTAQPASAGAA</sequence>
<dbReference type="EMBL" id="JAGETM010000004">
    <property type="protein sequence ID" value="MBO1997296.1"/>
    <property type="molecule type" value="Genomic_DNA"/>
</dbReference>
<reference evidence="2" key="1">
    <citation type="submission" date="2021-03" db="EMBL/GenBank/DDBJ databases">
        <title>Molecular epidemiology and mechanisms of colistin and carbapenem resistance in Enterobacteriaceae from clinical isolates, the environment and porcine samples in Pretoria, South Africa.</title>
        <authorList>
            <person name="Bogoshi D."/>
            <person name="Mbelle N.M."/>
            <person name="Naidoo V."/>
            <person name="Osei Sekyere J."/>
        </authorList>
    </citation>
    <scope>NUCLEOTIDE SEQUENCE</scope>
    <source>
        <strain evidence="2">C027</strain>
    </source>
</reference>
<proteinExistence type="predicted"/>
<dbReference type="AlphaFoldDB" id="A0A939SQC8"/>
<feature type="region of interest" description="Disordered" evidence="1">
    <location>
        <begin position="1"/>
        <end position="34"/>
    </location>
</feature>
<accession>A0A939SQC8</accession>
<evidence type="ECO:0000313" key="2">
    <source>
        <dbReference type="EMBL" id="MBO1997296.1"/>
    </source>
</evidence>
<evidence type="ECO:0000256" key="1">
    <source>
        <dbReference type="SAM" id="MobiDB-lite"/>
    </source>
</evidence>
<evidence type="ECO:0000313" key="3">
    <source>
        <dbReference type="Proteomes" id="UP000664002"/>
    </source>
</evidence>